<dbReference type="HOGENOM" id="CLU_3221441_0_0_6"/>
<geneLocation type="plasmid" evidence="1 2">
    <name>pPAN</name>
</geneLocation>
<protein>
    <submittedName>
        <fullName evidence="1">Uncharacterized protein</fullName>
    </submittedName>
</protein>
<evidence type="ECO:0000313" key="2">
    <source>
        <dbReference type="Proteomes" id="UP000001700"/>
    </source>
</evidence>
<gene>
    <name evidence="1" type="ordered locus">RIEPE_A0003</name>
</gene>
<dbReference type="Proteomes" id="UP000001700">
    <property type="component" value="Plasmid pPAN"/>
</dbReference>
<name>D4G921_RIEPU</name>
<dbReference type="KEGG" id="rip:RIEPE_A0003"/>
<keyword evidence="2" id="KW-1185">Reference proteome</keyword>
<keyword evidence="1" id="KW-0614">Plasmid</keyword>
<sequence>MGISEKGRYTISFFLTVYTNKKIDFSNKSPKVRKIKDKTHSTKK</sequence>
<evidence type="ECO:0000313" key="1">
    <source>
        <dbReference type="EMBL" id="ADD79953.1"/>
    </source>
</evidence>
<organism evidence="1 2">
    <name type="scientific">Riesia pediculicola (strain USDA)</name>
    <dbReference type="NCBI Taxonomy" id="515618"/>
    <lineage>
        <taxon>Bacteria</taxon>
        <taxon>Pseudomonadati</taxon>
        <taxon>Pseudomonadota</taxon>
        <taxon>Gammaproteobacteria</taxon>
        <taxon>Enterobacterales</taxon>
        <taxon>Enterobacteriaceae</taxon>
        <taxon>Candidatus Riesia</taxon>
    </lineage>
</organism>
<dbReference type="AlphaFoldDB" id="D4G921"/>
<dbReference type="EMBL" id="CP001086">
    <property type="protein sequence ID" value="ADD79953.1"/>
    <property type="molecule type" value="Genomic_DNA"/>
</dbReference>
<proteinExistence type="predicted"/>
<reference evidence="1" key="1">
    <citation type="submission" date="2008-05" db="EMBL/GenBank/DDBJ databases">
        <title>Genome sequence of Riesia pediculicola USDA.</title>
        <authorList>
            <person name="Kirkness E.F."/>
        </authorList>
    </citation>
    <scope>NUCLEOTIDE SEQUENCE [LARGE SCALE GENOMIC DNA]</scope>
    <source>
        <strain evidence="1">USDA</strain>
        <plasmid evidence="1">pPAN</plasmid>
    </source>
</reference>
<accession>D4G921</accession>